<protein>
    <submittedName>
        <fullName evidence="1">Uncharacterized protein</fullName>
    </submittedName>
</protein>
<organism evidence="1 2">
    <name type="scientific">Portunus trituberculatus</name>
    <name type="common">Swimming crab</name>
    <name type="synonym">Neptunus trituberculatus</name>
    <dbReference type="NCBI Taxonomy" id="210409"/>
    <lineage>
        <taxon>Eukaryota</taxon>
        <taxon>Metazoa</taxon>
        <taxon>Ecdysozoa</taxon>
        <taxon>Arthropoda</taxon>
        <taxon>Crustacea</taxon>
        <taxon>Multicrustacea</taxon>
        <taxon>Malacostraca</taxon>
        <taxon>Eumalacostraca</taxon>
        <taxon>Eucarida</taxon>
        <taxon>Decapoda</taxon>
        <taxon>Pleocyemata</taxon>
        <taxon>Brachyura</taxon>
        <taxon>Eubrachyura</taxon>
        <taxon>Portunoidea</taxon>
        <taxon>Portunidae</taxon>
        <taxon>Portuninae</taxon>
        <taxon>Portunus</taxon>
    </lineage>
</organism>
<gene>
    <name evidence="1" type="ORF">E2C01_075009</name>
</gene>
<comment type="caution">
    <text evidence="1">The sequence shown here is derived from an EMBL/GenBank/DDBJ whole genome shotgun (WGS) entry which is preliminary data.</text>
</comment>
<dbReference type="Proteomes" id="UP000324222">
    <property type="component" value="Unassembled WGS sequence"/>
</dbReference>
<accession>A0A5B7IF14</accession>
<keyword evidence="2" id="KW-1185">Reference proteome</keyword>
<sequence length="28" mass="3330">MNSARRRDCRIHSTWRQVSKRVISALCV</sequence>
<evidence type="ECO:0000313" key="2">
    <source>
        <dbReference type="Proteomes" id="UP000324222"/>
    </source>
</evidence>
<reference evidence="1 2" key="1">
    <citation type="submission" date="2019-05" db="EMBL/GenBank/DDBJ databases">
        <title>Another draft genome of Portunus trituberculatus and its Hox gene families provides insights of decapod evolution.</title>
        <authorList>
            <person name="Jeong J.-H."/>
            <person name="Song I."/>
            <person name="Kim S."/>
            <person name="Choi T."/>
            <person name="Kim D."/>
            <person name="Ryu S."/>
            <person name="Kim W."/>
        </authorList>
    </citation>
    <scope>NUCLEOTIDE SEQUENCE [LARGE SCALE GENOMIC DNA]</scope>
    <source>
        <tissue evidence="1">Muscle</tissue>
    </source>
</reference>
<evidence type="ECO:0000313" key="1">
    <source>
        <dbReference type="EMBL" id="MPC80429.1"/>
    </source>
</evidence>
<dbReference type="AlphaFoldDB" id="A0A5B7IF14"/>
<proteinExistence type="predicted"/>
<dbReference type="EMBL" id="VSRR010053991">
    <property type="protein sequence ID" value="MPC80429.1"/>
    <property type="molecule type" value="Genomic_DNA"/>
</dbReference>
<name>A0A5B7IF14_PORTR</name>